<keyword evidence="3" id="KW-0675">Receptor</keyword>
<feature type="signal peptide" evidence="1">
    <location>
        <begin position="1"/>
        <end position="21"/>
    </location>
</feature>
<dbReference type="SUPFAM" id="SSF49464">
    <property type="entry name" value="Carboxypeptidase regulatory domain-like"/>
    <property type="match status" value="1"/>
</dbReference>
<dbReference type="InterPro" id="IPR041700">
    <property type="entry name" value="OMP_b-brl_3"/>
</dbReference>
<evidence type="ECO:0000259" key="2">
    <source>
        <dbReference type="Pfam" id="PF14905"/>
    </source>
</evidence>
<gene>
    <name evidence="3" type="ORF">DVR12_01620</name>
</gene>
<dbReference type="EMBL" id="QPMM01000001">
    <property type="protein sequence ID" value="RFS26512.1"/>
    <property type="molecule type" value="Genomic_DNA"/>
</dbReference>
<dbReference type="Pfam" id="PF14905">
    <property type="entry name" value="OMP_b-brl_3"/>
    <property type="match status" value="1"/>
</dbReference>
<evidence type="ECO:0000313" key="4">
    <source>
        <dbReference type="Proteomes" id="UP000260644"/>
    </source>
</evidence>
<organism evidence="3 4">
    <name type="scientific">Chitinophaga silvatica</name>
    <dbReference type="NCBI Taxonomy" id="2282649"/>
    <lineage>
        <taxon>Bacteria</taxon>
        <taxon>Pseudomonadati</taxon>
        <taxon>Bacteroidota</taxon>
        <taxon>Chitinophagia</taxon>
        <taxon>Chitinophagales</taxon>
        <taxon>Chitinophagaceae</taxon>
        <taxon>Chitinophaga</taxon>
    </lineage>
</organism>
<protein>
    <submittedName>
        <fullName evidence="3">TonB-dependent receptor</fullName>
    </submittedName>
</protein>
<feature type="domain" description="Outer membrane protein beta-barrel" evidence="2">
    <location>
        <begin position="437"/>
        <end position="884"/>
    </location>
</feature>
<keyword evidence="1" id="KW-0732">Signal</keyword>
<keyword evidence="4" id="KW-1185">Reference proteome</keyword>
<dbReference type="InterPro" id="IPR008969">
    <property type="entry name" value="CarboxyPept-like_regulatory"/>
</dbReference>
<dbReference type="Proteomes" id="UP000260644">
    <property type="component" value="Unassembled WGS sequence"/>
</dbReference>
<evidence type="ECO:0000256" key="1">
    <source>
        <dbReference type="SAM" id="SignalP"/>
    </source>
</evidence>
<dbReference type="SUPFAM" id="SSF56935">
    <property type="entry name" value="Porins"/>
    <property type="match status" value="1"/>
</dbReference>
<feature type="chain" id="PRO_5017595492" evidence="1">
    <location>
        <begin position="22"/>
        <end position="896"/>
    </location>
</feature>
<comment type="caution">
    <text evidence="3">The sequence shown here is derived from an EMBL/GenBank/DDBJ whole genome shotgun (WGS) entry which is preliminary data.</text>
</comment>
<reference evidence="3 4" key="1">
    <citation type="submission" date="2018-07" db="EMBL/GenBank/DDBJ databases">
        <title>Chitinophaga K2CV101002-2 sp. nov., isolated from a monsoon evergreen broad-leaved forest soil.</title>
        <authorList>
            <person name="Lv Y."/>
        </authorList>
    </citation>
    <scope>NUCLEOTIDE SEQUENCE [LARGE SCALE GENOMIC DNA]</scope>
    <source>
        <strain evidence="3 4">GDMCC 1.1288</strain>
    </source>
</reference>
<name>A0A3E1YGL5_9BACT</name>
<dbReference type="Pfam" id="PF13715">
    <property type="entry name" value="CarbopepD_reg_2"/>
    <property type="match status" value="1"/>
</dbReference>
<sequence length="896" mass="100142">MRIITILLIKVLLLSSLISVAQQEIKGTIYDINTRSPLTGASVTIYTADKSIPKGNATTDDKGHFTISNPPNGNYNLIISYMGYKAERIAITVTGKTKVYALDLKQTGLSPNIIKLTTVDIKGIKPLINIRKDTIEFSASDFYTAENASLKSLMQKIPGLTVGDDGSFYFQGKKIEDLYIDGRPAFSQSISGSGDPKMLSQIIQASNIDKFQIADKRGISGIPQAGNTDKVINITIKKEMKKGVNGTLGGAYGTDGRYASSLNANMFRNDKQIMLNGMANNNNNMIAPVGSNDEIMMMQVLQGITEFKKLQGNGSFDLSKNNKINFNLGGLQADNLTTTHTYRTNILPDSTFQYNSDNRADAKNKEASFFFLSENKLDEKSTLTLALSTSLGKVDNTNSNTFTTTGKTITDTINNGHTHNTSNTDKNSYMFSGFFIHNFNKEKRFVSLNVSVNHQGNVNDQNNFTLNQLTQVYTSDTINQHIHAKTTNNLLSVSPVYQEPISNSLVLNLSYMLNYSVTRNEQYAFDFDYFKMRYTKVDDALTYVFKNTLNSHVFTSGLVYNKGKIFGALSIAYNITNSTSTNFSNNTTFNQDINYWSPNLGLTYKINNFKTLNVAVSRNAIPVKPEFLIPIVSLSNPLYIKLGNPDLKPPANNTAILDYSSFSIKGTTFGIRTFLNLQTNGIGNSVYSDSIGRQITKPVNVKGNFTTSSIFTIGKRLNDAGLTINYRFEPMVDRNTNYINQLKNSTTAYTLNQGLVLNWTYKKLIESNTVLNWVYTGNNYSIQQSYFDFLLYSATINLNTYLPLNFNIGGSLTYSYNTAQHITNTLLNLWISRTWLADKSLQSKIFCFDLLKKFKSFSTLQTYSYIEQTNTNNLTQYLMGSLTWYFGKKKPAEVPK</sequence>
<dbReference type="AlphaFoldDB" id="A0A3E1YGL5"/>
<dbReference type="Gene3D" id="2.60.40.1120">
    <property type="entry name" value="Carboxypeptidase-like, regulatory domain"/>
    <property type="match status" value="1"/>
</dbReference>
<proteinExistence type="predicted"/>
<evidence type="ECO:0000313" key="3">
    <source>
        <dbReference type="EMBL" id="RFS26512.1"/>
    </source>
</evidence>
<accession>A0A3E1YGL5</accession>